<dbReference type="EMBL" id="CP016545">
    <property type="protein sequence ID" value="ANU06401.1"/>
    <property type="molecule type" value="Genomic_DNA"/>
</dbReference>
<dbReference type="Pfam" id="PF07045">
    <property type="entry name" value="DUF1330"/>
    <property type="match status" value="1"/>
</dbReference>
<dbReference type="InterPro" id="IPR010753">
    <property type="entry name" value="DUF1330"/>
</dbReference>
<dbReference type="OrthoDB" id="9806380at2"/>
<evidence type="ECO:0000313" key="3">
    <source>
        <dbReference type="Proteomes" id="UP000092698"/>
    </source>
</evidence>
<dbReference type="PANTHER" id="PTHR41521:SF4">
    <property type="entry name" value="BLR0684 PROTEIN"/>
    <property type="match status" value="1"/>
</dbReference>
<evidence type="ECO:0000259" key="1">
    <source>
        <dbReference type="Pfam" id="PF07045"/>
    </source>
</evidence>
<reference evidence="2 3" key="1">
    <citation type="submission" date="2016-07" db="EMBL/GenBank/DDBJ databases">
        <title>Complete genome sequence of Altererythrobacter namhicola JCM 16345T, containing esterase-encoding genes.</title>
        <authorList>
            <person name="Cheng H."/>
            <person name="Wu Y.-H."/>
            <person name="Jian S.-L."/>
            <person name="Huo Y.-Y."/>
            <person name="Wang C.-S."/>
            <person name="Xu X.-W."/>
        </authorList>
    </citation>
    <scope>NUCLEOTIDE SEQUENCE [LARGE SCALE GENOMIC DNA]</scope>
    <source>
        <strain evidence="2 3">JCM 16345</strain>
    </source>
</reference>
<dbReference type="InterPro" id="IPR011008">
    <property type="entry name" value="Dimeric_a/b-barrel"/>
</dbReference>
<name>A0A1C7D4Z8_9SPHN</name>
<dbReference type="Proteomes" id="UP000092698">
    <property type="component" value="Chromosome"/>
</dbReference>
<sequence length="104" mass="11451">MPAYMIVTCQIHDREAFIAGYGARAAALVEQHGGRYLLRAPGAELLEGDFGDGASMVISEWPDKDAVHRFWNSPEYAEAKKLREPISDCQVLVIEAPSLADAFK</sequence>
<dbReference type="AlphaFoldDB" id="A0A1C7D4Z8"/>
<organism evidence="2 3">
    <name type="scientific">Paraurantiacibacter namhicola</name>
    <dbReference type="NCBI Taxonomy" id="645517"/>
    <lineage>
        <taxon>Bacteria</taxon>
        <taxon>Pseudomonadati</taxon>
        <taxon>Pseudomonadota</taxon>
        <taxon>Alphaproteobacteria</taxon>
        <taxon>Sphingomonadales</taxon>
        <taxon>Erythrobacteraceae</taxon>
        <taxon>Paraurantiacibacter</taxon>
    </lineage>
</organism>
<dbReference type="RefSeq" id="WP_067784497.1">
    <property type="nucleotide sequence ID" value="NZ_CP016545.1"/>
</dbReference>
<gene>
    <name evidence="2" type="ORF">A6F65_00073</name>
</gene>
<dbReference type="SUPFAM" id="SSF54909">
    <property type="entry name" value="Dimeric alpha+beta barrel"/>
    <property type="match status" value="1"/>
</dbReference>
<accession>A0A1C7D4Z8</accession>
<proteinExistence type="predicted"/>
<dbReference type="KEGG" id="anh:A6F65_00073"/>
<dbReference type="STRING" id="645517.A6F65_00073"/>
<dbReference type="Gene3D" id="3.30.70.100">
    <property type="match status" value="1"/>
</dbReference>
<protein>
    <recommendedName>
        <fullName evidence="1">DUF1330 domain-containing protein</fullName>
    </recommendedName>
</protein>
<keyword evidence="3" id="KW-1185">Reference proteome</keyword>
<feature type="domain" description="DUF1330" evidence="1">
    <location>
        <begin position="2"/>
        <end position="96"/>
    </location>
</feature>
<dbReference type="PANTHER" id="PTHR41521">
    <property type="match status" value="1"/>
</dbReference>
<evidence type="ECO:0000313" key="2">
    <source>
        <dbReference type="EMBL" id="ANU06401.1"/>
    </source>
</evidence>